<evidence type="ECO:0000313" key="2">
    <source>
        <dbReference type="EMBL" id="JAD77408.1"/>
    </source>
</evidence>
<feature type="signal peptide" evidence="1">
    <location>
        <begin position="1"/>
        <end position="16"/>
    </location>
</feature>
<evidence type="ECO:0000256" key="1">
    <source>
        <dbReference type="SAM" id="SignalP"/>
    </source>
</evidence>
<organism evidence="2">
    <name type="scientific">Arundo donax</name>
    <name type="common">Giant reed</name>
    <name type="synonym">Donax arundinaceus</name>
    <dbReference type="NCBI Taxonomy" id="35708"/>
    <lineage>
        <taxon>Eukaryota</taxon>
        <taxon>Viridiplantae</taxon>
        <taxon>Streptophyta</taxon>
        <taxon>Embryophyta</taxon>
        <taxon>Tracheophyta</taxon>
        <taxon>Spermatophyta</taxon>
        <taxon>Magnoliopsida</taxon>
        <taxon>Liliopsida</taxon>
        <taxon>Poales</taxon>
        <taxon>Poaceae</taxon>
        <taxon>PACMAD clade</taxon>
        <taxon>Arundinoideae</taxon>
        <taxon>Arundineae</taxon>
        <taxon>Arundo</taxon>
    </lineage>
</organism>
<protein>
    <recommendedName>
        <fullName evidence="3">Secreted protein</fullName>
    </recommendedName>
</protein>
<dbReference type="AlphaFoldDB" id="A0A0A9CSK1"/>
<feature type="chain" id="PRO_5002046157" description="Secreted protein" evidence="1">
    <location>
        <begin position="17"/>
        <end position="74"/>
    </location>
</feature>
<proteinExistence type="predicted"/>
<keyword evidence="1" id="KW-0732">Signal</keyword>
<reference evidence="2" key="2">
    <citation type="journal article" date="2015" name="Data Brief">
        <title>Shoot transcriptome of the giant reed, Arundo donax.</title>
        <authorList>
            <person name="Barrero R.A."/>
            <person name="Guerrero F.D."/>
            <person name="Moolhuijzen P."/>
            <person name="Goolsby J.A."/>
            <person name="Tidwell J."/>
            <person name="Bellgard S.E."/>
            <person name="Bellgard M.I."/>
        </authorList>
    </citation>
    <scope>NUCLEOTIDE SEQUENCE</scope>
    <source>
        <tissue evidence="2">Shoot tissue taken approximately 20 cm above the soil surface</tissue>
    </source>
</reference>
<reference evidence="2" key="1">
    <citation type="submission" date="2014-09" db="EMBL/GenBank/DDBJ databases">
        <authorList>
            <person name="Magalhaes I.L.F."/>
            <person name="Oliveira U."/>
            <person name="Santos F.R."/>
            <person name="Vidigal T.H.D.A."/>
            <person name="Brescovit A.D."/>
            <person name="Santos A.J."/>
        </authorList>
    </citation>
    <scope>NUCLEOTIDE SEQUENCE</scope>
    <source>
        <tissue evidence="2">Shoot tissue taken approximately 20 cm above the soil surface</tissue>
    </source>
</reference>
<dbReference type="EMBL" id="GBRH01220487">
    <property type="protein sequence ID" value="JAD77408.1"/>
    <property type="molecule type" value="Transcribed_RNA"/>
</dbReference>
<accession>A0A0A9CSK1</accession>
<name>A0A0A9CSK1_ARUDO</name>
<sequence length="74" mass="8130">MGVDLILLLRWGWCWASNARTEGVDACGAHGGQRLHNGADGGSTHRGGPRRVPCLWMQARSICMIFFCFSVLLL</sequence>
<evidence type="ECO:0008006" key="3">
    <source>
        <dbReference type="Google" id="ProtNLM"/>
    </source>
</evidence>